<dbReference type="Gene3D" id="3.40.50.300">
    <property type="entry name" value="P-loop containing nucleotide triphosphate hydrolases"/>
    <property type="match status" value="1"/>
</dbReference>
<keyword evidence="2" id="KW-0547">Nucleotide-binding</keyword>
<reference evidence="5 6" key="1">
    <citation type="submission" date="2018-08" db="EMBL/GenBank/DDBJ databases">
        <title>A genome reference for cultivated species of the human gut microbiota.</title>
        <authorList>
            <person name="Zou Y."/>
            <person name="Xue W."/>
            <person name="Luo G."/>
        </authorList>
    </citation>
    <scope>NUCLEOTIDE SEQUENCE [LARGE SCALE GENOMIC DNA]</scope>
    <source>
        <strain evidence="5 6">AF10-31</strain>
    </source>
</reference>
<proteinExistence type="predicted"/>
<dbReference type="Pfam" id="PF00005">
    <property type="entry name" value="ABC_tran"/>
    <property type="match status" value="1"/>
</dbReference>
<dbReference type="RefSeq" id="WP_118175724.1">
    <property type="nucleotide sequence ID" value="NZ_QSAT01000014.1"/>
</dbReference>
<dbReference type="GO" id="GO:0005886">
    <property type="term" value="C:plasma membrane"/>
    <property type="evidence" value="ECO:0007669"/>
    <property type="project" value="TreeGrafter"/>
</dbReference>
<comment type="caution">
    <text evidence="5">The sequence shown here is derived from an EMBL/GenBank/DDBJ whole genome shotgun (WGS) entry which is preliminary data.</text>
</comment>
<dbReference type="InterPro" id="IPR027417">
    <property type="entry name" value="P-loop_NTPase"/>
</dbReference>
<dbReference type="GO" id="GO:0005524">
    <property type="term" value="F:ATP binding"/>
    <property type="evidence" value="ECO:0007669"/>
    <property type="project" value="UniProtKB-KW"/>
</dbReference>
<dbReference type="CDD" id="cd03255">
    <property type="entry name" value="ABC_MJ0796_LolCDE_FtsE"/>
    <property type="match status" value="1"/>
</dbReference>
<dbReference type="PROSITE" id="PS50893">
    <property type="entry name" value="ABC_TRANSPORTER_2"/>
    <property type="match status" value="1"/>
</dbReference>
<dbReference type="AlphaFoldDB" id="A0A413CV05"/>
<dbReference type="Proteomes" id="UP000284651">
    <property type="component" value="Unassembled WGS sequence"/>
</dbReference>
<dbReference type="PROSITE" id="PS00211">
    <property type="entry name" value="ABC_TRANSPORTER_1"/>
    <property type="match status" value="1"/>
</dbReference>
<protein>
    <submittedName>
        <fullName evidence="5">ATP-binding cassette domain-containing protein</fullName>
    </submittedName>
</protein>
<evidence type="ECO:0000313" key="5">
    <source>
        <dbReference type="EMBL" id="RGW75264.1"/>
    </source>
</evidence>
<dbReference type="SUPFAM" id="SSF52540">
    <property type="entry name" value="P-loop containing nucleoside triphosphate hydrolases"/>
    <property type="match status" value="1"/>
</dbReference>
<accession>A0A413CV05</accession>
<dbReference type="InterPro" id="IPR015854">
    <property type="entry name" value="ABC_transpr_LolD-like"/>
</dbReference>
<dbReference type="EMBL" id="QSAT01000014">
    <property type="protein sequence ID" value="RGW75264.1"/>
    <property type="molecule type" value="Genomic_DNA"/>
</dbReference>
<dbReference type="InterPro" id="IPR003439">
    <property type="entry name" value="ABC_transporter-like_ATP-bd"/>
</dbReference>
<gene>
    <name evidence="5" type="ORF">DWV56_05485</name>
</gene>
<evidence type="ECO:0000256" key="1">
    <source>
        <dbReference type="ARBA" id="ARBA00022448"/>
    </source>
</evidence>
<name>A0A413CV05_9FIRM</name>
<dbReference type="InterPro" id="IPR003593">
    <property type="entry name" value="AAA+_ATPase"/>
</dbReference>
<dbReference type="InterPro" id="IPR017871">
    <property type="entry name" value="ABC_transporter-like_CS"/>
</dbReference>
<evidence type="ECO:0000256" key="2">
    <source>
        <dbReference type="ARBA" id="ARBA00022741"/>
    </source>
</evidence>
<dbReference type="NCBIfam" id="TIGR03608">
    <property type="entry name" value="L_ocin_972_ABC"/>
    <property type="match status" value="1"/>
</dbReference>
<dbReference type="InterPro" id="IPR019895">
    <property type="entry name" value="L_ocin_972_ABC"/>
</dbReference>
<keyword evidence="1" id="KW-0813">Transport</keyword>
<evidence type="ECO:0000259" key="4">
    <source>
        <dbReference type="PROSITE" id="PS50893"/>
    </source>
</evidence>
<dbReference type="GO" id="GO:0022857">
    <property type="term" value="F:transmembrane transporter activity"/>
    <property type="evidence" value="ECO:0007669"/>
    <property type="project" value="TreeGrafter"/>
</dbReference>
<dbReference type="GO" id="GO:0016887">
    <property type="term" value="F:ATP hydrolysis activity"/>
    <property type="evidence" value="ECO:0007669"/>
    <property type="project" value="InterPro"/>
</dbReference>
<evidence type="ECO:0000313" key="6">
    <source>
        <dbReference type="Proteomes" id="UP000284651"/>
    </source>
</evidence>
<keyword evidence="3 5" id="KW-0067">ATP-binding</keyword>
<evidence type="ECO:0000256" key="3">
    <source>
        <dbReference type="ARBA" id="ARBA00022840"/>
    </source>
</evidence>
<dbReference type="PANTHER" id="PTHR24220:SF86">
    <property type="entry name" value="ABC TRANSPORTER ABCH.1"/>
    <property type="match status" value="1"/>
</dbReference>
<organism evidence="5 6">
    <name type="scientific">Holdemanella biformis</name>
    <dbReference type="NCBI Taxonomy" id="1735"/>
    <lineage>
        <taxon>Bacteria</taxon>
        <taxon>Bacillati</taxon>
        <taxon>Bacillota</taxon>
        <taxon>Erysipelotrichia</taxon>
        <taxon>Erysipelotrichales</taxon>
        <taxon>Erysipelotrichaceae</taxon>
        <taxon>Holdemanella</taxon>
    </lineage>
</organism>
<dbReference type="PANTHER" id="PTHR24220">
    <property type="entry name" value="IMPORT ATP-BINDING PROTEIN"/>
    <property type="match status" value="1"/>
</dbReference>
<dbReference type="SMART" id="SM00382">
    <property type="entry name" value="AAA"/>
    <property type="match status" value="1"/>
</dbReference>
<sequence>MADIILSNICKRFGEKTLFENFSLKIERGEFLSIMGESGAGKTTLLNMMGLLDRPDSGTVVLCGQKNPAFSSRTAVNLRRRHISYLFQNYGLIDTETVENNMRIATHFKSISKKKERRLIADALEQVGLQGYEKRKVYTLSGGEQQRVALAKVIAKSPQIIFADEPTGSLDECNRDYVLEILQELNYQGKTIVVVTHDPHVNECAQRHIMLKAIQKSKEAEAYTRAMNTIRFSSEQKAHIIKCVADEKEQSNKS</sequence>
<feature type="domain" description="ABC transporter" evidence="4">
    <location>
        <begin position="4"/>
        <end position="239"/>
    </location>
</feature>
<dbReference type="InterPro" id="IPR017911">
    <property type="entry name" value="MacB-like_ATP-bd"/>
</dbReference>